<sequence>MTETDHFLLHKKLEGKVAIITGGASGIGEATARLFAQHGARAIVIADIQDALGQSVAESIGHGQCTYVHCDVADEGQVKGLIDSTVEAFGNLDIMFSNAGVGKTGDLRQSILDLNLDASDRLFAINTRGMAACVKHAARAMVEGSVKGGSIVCTGSLAASTGVEQFIDYAMCKHAVLGLVRCASKGLGEYGIRVNCVSPGGVATPLTCNELLACNEMTLSVEECEKFLEGIMGLKGFGATKTKDIANAVLFLASQDSQFITGQNLIVDGGTKLP</sequence>
<dbReference type="PANTHER" id="PTHR42820">
    <property type="entry name" value="SHORT-CHAIN DEHYDROGENASE REDUCTASE"/>
    <property type="match status" value="1"/>
</dbReference>
<dbReference type="FunFam" id="3.40.50.720:FF:000084">
    <property type="entry name" value="Short-chain dehydrogenase reductase"/>
    <property type="match status" value="1"/>
</dbReference>
<dbReference type="AlphaFoldDB" id="A0A175YRJ9"/>
<reference evidence="2" key="2">
    <citation type="submission" date="2022-03" db="EMBL/GenBank/DDBJ databases">
        <title>Draft title - Genomic analysis of global carrot germplasm unveils the trajectory of domestication and the origin of high carotenoid orange carrot.</title>
        <authorList>
            <person name="Iorizzo M."/>
            <person name="Ellison S."/>
            <person name="Senalik D."/>
            <person name="Macko-Podgorni A."/>
            <person name="Grzebelus D."/>
            <person name="Bostan H."/>
            <person name="Rolling W."/>
            <person name="Curaba J."/>
            <person name="Simon P."/>
        </authorList>
    </citation>
    <scope>NUCLEOTIDE SEQUENCE</scope>
    <source>
        <tissue evidence="2">Leaf</tissue>
    </source>
</reference>
<accession>A0A175YRJ9</accession>
<reference evidence="2" key="1">
    <citation type="journal article" date="2016" name="Nat. Genet.">
        <title>A high-quality carrot genome assembly provides new insights into carotenoid accumulation and asterid genome evolution.</title>
        <authorList>
            <person name="Iorizzo M."/>
            <person name="Ellison S."/>
            <person name="Senalik D."/>
            <person name="Zeng P."/>
            <person name="Satapoomin P."/>
            <person name="Huang J."/>
            <person name="Bowman M."/>
            <person name="Iovene M."/>
            <person name="Sanseverino W."/>
            <person name="Cavagnaro P."/>
            <person name="Yildiz M."/>
            <person name="Macko-Podgorni A."/>
            <person name="Moranska E."/>
            <person name="Grzebelus E."/>
            <person name="Grzebelus D."/>
            <person name="Ashrafi H."/>
            <person name="Zheng Z."/>
            <person name="Cheng S."/>
            <person name="Spooner D."/>
            <person name="Van Deynze A."/>
            <person name="Simon P."/>
        </authorList>
    </citation>
    <scope>NUCLEOTIDE SEQUENCE</scope>
    <source>
        <tissue evidence="2">Leaf</tissue>
    </source>
</reference>
<dbReference type="OMA" id="PMINSNE"/>
<evidence type="ECO:0000256" key="1">
    <source>
        <dbReference type="ARBA" id="ARBA00006484"/>
    </source>
</evidence>
<dbReference type="PROSITE" id="PS00061">
    <property type="entry name" value="ADH_SHORT"/>
    <property type="match status" value="1"/>
</dbReference>
<proteinExistence type="inferred from homology"/>
<dbReference type="InterPro" id="IPR020904">
    <property type="entry name" value="Sc_DH/Rdtase_CS"/>
</dbReference>
<name>A0A175YRJ9_DAUCS</name>
<keyword evidence="3" id="KW-1185">Reference proteome</keyword>
<dbReference type="InterPro" id="IPR002347">
    <property type="entry name" value="SDR_fam"/>
</dbReference>
<dbReference type="PRINTS" id="PR00081">
    <property type="entry name" value="GDHRDH"/>
</dbReference>
<dbReference type="EMBL" id="CP093350">
    <property type="protein sequence ID" value="WOH13233.1"/>
    <property type="molecule type" value="Genomic_DNA"/>
</dbReference>
<evidence type="ECO:0000313" key="2">
    <source>
        <dbReference type="EMBL" id="WOH13233.1"/>
    </source>
</evidence>
<dbReference type="InterPro" id="IPR036291">
    <property type="entry name" value="NAD(P)-bd_dom_sf"/>
</dbReference>
<dbReference type="Pfam" id="PF13561">
    <property type="entry name" value="adh_short_C2"/>
    <property type="match status" value="1"/>
</dbReference>
<protein>
    <submittedName>
        <fullName evidence="2">Uncharacterized protein</fullName>
    </submittedName>
</protein>
<dbReference type="Gene3D" id="3.40.50.720">
    <property type="entry name" value="NAD(P)-binding Rossmann-like Domain"/>
    <property type="match status" value="1"/>
</dbReference>
<comment type="similarity">
    <text evidence="1">Belongs to the short-chain dehydrogenases/reductases (SDR) family.</text>
</comment>
<dbReference type="SUPFAM" id="SSF51735">
    <property type="entry name" value="NAD(P)-binding Rossmann-fold domains"/>
    <property type="match status" value="1"/>
</dbReference>
<evidence type="ECO:0000313" key="3">
    <source>
        <dbReference type="Proteomes" id="UP000077755"/>
    </source>
</evidence>
<gene>
    <name evidence="2" type="ORF">DCAR_0832742</name>
</gene>
<dbReference type="PANTHER" id="PTHR42820:SF21">
    <property type="entry name" value="SHORT-CHAIN DEHYDROGENASE REDUCTASE 3B-LIKE"/>
    <property type="match status" value="1"/>
</dbReference>
<dbReference type="Proteomes" id="UP000077755">
    <property type="component" value="Chromosome 8"/>
</dbReference>
<dbReference type="GO" id="GO:0016616">
    <property type="term" value="F:oxidoreductase activity, acting on the CH-OH group of donors, NAD or NADP as acceptor"/>
    <property type="evidence" value="ECO:0007669"/>
    <property type="project" value="UniProtKB-ARBA"/>
</dbReference>
<organism evidence="2 3">
    <name type="scientific">Daucus carota subsp. sativus</name>
    <name type="common">Carrot</name>
    <dbReference type="NCBI Taxonomy" id="79200"/>
    <lineage>
        <taxon>Eukaryota</taxon>
        <taxon>Viridiplantae</taxon>
        <taxon>Streptophyta</taxon>
        <taxon>Embryophyta</taxon>
        <taxon>Tracheophyta</taxon>
        <taxon>Spermatophyta</taxon>
        <taxon>Magnoliopsida</taxon>
        <taxon>eudicotyledons</taxon>
        <taxon>Gunneridae</taxon>
        <taxon>Pentapetalae</taxon>
        <taxon>asterids</taxon>
        <taxon>campanulids</taxon>
        <taxon>Apiales</taxon>
        <taxon>Apiaceae</taxon>
        <taxon>Apioideae</taxon>
        <taxon>Scandiceae</taxon>
        <taxon>Daucinae</taxon>
        <taxon>Daucus</taxon>
        <taxon>Daucus sect. Daucus</taxon>
    </lineage>
</organism>
<dbReference type="Gramene" id="KZM85738">
    <property type="protein sequence ID" value="KZM85738"/>
    <property type="gene ID" value="DCAR_026840"/>
</dbReference>